<dbReference type="EMBL" id="BARU01001956">
    <property type="protein sequence ID" value="GAH22578.1"/>
    <property type="molecule type" value="Genomic_DNA"/>
</dbReference>
<dbReference type="CDD" id="cd18093">
    <property type="entry name" value="SpoU-like_TrmJ"/>
    <property type="match status" value="1"/>
</dbReference>
<evidence type="ECO:0000256" key="3">
    <source>
        <dbReference type="ARBA" id="ARBA00022679"/>
    </source>
</evidence>
<comment type="similarity">
    <text evidence="1">Belongs to the class IV-like SAM-binding methyltransferase superfamily. RNA methyltransferase TrmH family.</text>
</comment>
<dbReference type="GO" id="GO:0002128">
    <property type="term" value="P:tRNA nucleoside ribose methylation"/>
    <property type="evidence" value="ECO:0007669"/>
    <property type="project" value="TreeGrafter"/>
</dbReference>
<keyword evidence="4" id="KW-0949">S-adenosyl-L-methionine</keyword>
<name>X1FP93_9ZZZZ</name>
<dbReference type="Gene3D" id="3.40.1280.10">
    <property type="match status" value="1"/>
</dbReference>
<evidence type="ECO:0000313" key="6">
    <source>
        <dbReference type="EMBL" id="GAH22578.1"/>
    </source>
</evidence>
<dbReference type="InterPro" id="IPR001537">
    <property type="entry name" value="SpoU_MeTrfase"/>
</dbReference>
<comment type="caution">
    <text evidence="6">The sequence shown here is derived from an EMBL/GenBank/DDBJ whole genome shotgun (WGS) entry which is preliminary data.</text>
</comment>
<keyword evidence="2" id="KW-0489">Methyltransferase</keyword>
<evidence type="ECO:0000256" key="1">
    <source>
        <dbReference type="ARBA" id="ARBA00007228"/>
    </source>
</evidence>
<reference evidence="6" key="1">
    <citation type="journal article" date="2014" name="Front. Microbiol.">
        <title>High frequency of phylogenetically diverse reductive dehalogenase-homologous genes in deep subseafloor sedimentary metagenomes.</title>
        <authorList>
            <person name="Kawai M."/>
            <person name="Futagami T."/>
            <person name="Toyoda A."/>
            <person name="Takaki Y."/>
            <person name="Nishi S."/>
            <person name="Hori S."/>
            <person name="Arai W."/>
            <person name="Tsubouchi T."/>
            <person name="Morono Y."/>
            <person name="Uchiyama I."/>
            <person name="Ito T."/>
            <person name="Fujiyama A."/>
            <person name="Inagaki F."/>
            <person name="Takami H."/>
        </authorList>
    </citation>
    <scope>NUCLEOTIDE SEQUENCE</scope>
    <source>
        <strain evidence="6">Expedition CK06-06</strain>
    </source>
</reference>
<dbReference type="SUPFAM" id="SSF75217">
    <property type="entry name" value="alpha/beta knot"/>
    <property type="match status" value="1"/>
</dbReference>
<dbReference type="AlphaFoldDB" id="X1FP93"/>
<organism evidence="6">
    <name type="scientific">marine sediment metagenome</name>
    <dbReference type="NCBI Taxonomy" id="412755"/>
    <lineage>
        <taxon>unclassified sequences</taxon>
        <taxon>metagenomes</taxon>
        <taxon>ecological metagenomes</taxon>
    </lineage>
</organism>
<dbReference type="InterPro" id="IPR029028">
    <property type="entry name" value="Alpha/beta_knot_MTases"/>
</dbReference>
<keyword evidence="3" id="KW-0808">Transferase</keyword>
<evidence type="ECO:0000259" key="5">
    <source>
        <dbReference type="Pfam" id="PF00588"/>
    </source>
</evidence>
<dbReference type="GO" id="GO:0003723">
    <property type="term" value="F:RNA binding"/>
    <property type="evidence" value="ECO:0007669"/>
    <property type="project" value="InterPro"/>
</dbReference>
<protein>
    <recommendedName>
        <fullName evidence="5">tRNA/rRNA methyltransferase SpoU type domain-containing protein</fullName>
    </recommendedName>
</protein>
<dbReference type="PIRSF" id="PIRSF004808">
    <property type="entry name" value="LasT"/>
    <property type="match status" value="1"/>
</dbReference>
<dbReference type="Pfam" id="PF00588">
    <property type="entry name" value="SpoU_methylase"/>
    <property type="match status" value="1"/>
</dbReference>
<dbReference type="InterPro" id="IPR004384">
    <property type="entry name" value="RNA_MeTrfase_TrmJ/LasT"/>
</dbReference>
<evidence type="ECO:0000256" key="2">
    <source>
        <dbReference type="ARBA" id="ARBA00022603"/>
    </source>
</evidence>
<dbReference type="PANTHER" id="PTHR42786">
    <property type="entry name" value="TRNA/RRNA METHYLTRANSFERASE"/>
    <property type="match status" value="1"/>
</dbReference>
<dbReference type="InterPro" id="IPR029026">
    <property type="entry name" value="tRNA_m1G_MTases_N"/>
</dbReference>
<dbReference type="GO" id="GO:0008173">
    <property type="term" value="F:RNA methyltransferase activity"/>
    <property type="evidence" value="ECO:0007669"/>
    <property type="project" value="InterPro"/>
</dbReference>
<evidence type="ECO:0000256" key="4">
    <source>
        <dbReference type="ARBA" id="ARBA00022691"/>
    </source>
</evidence>
<sequence>MNKKRQRKELSNFKKTQLAPEYSNLEFSVVLNMPEHAANIGAIARLMKNFNFEHLIIYNPNEKAEKIRSYHTQGFAMHGKEILFNAEIITIENQIDHLPGFKELMNRFDITIASTAKGKHYTNIRRLATFPAELTLPISEKPLKIALVFGRESHGLTNDEIEMTDLVIRIPSDEDYPTLNLSQACGIILYEIYNKIHNLEIGRGLKPVLLANRKDKQFLYDLIKNLSANLRIRTYRKENVFFAFKNVFERAFVSKKELNLIISALKRISISNT</sequence>
<feature type="domain" description="tRNA/rRNA methyltransferase SpoU type" evidence="5">
    <location>
        <begin position="27"/>
        <end position="190"/>
    </location>
</feature>
<accession>X1FP93</accession>
<proteinExistence type="inferred from homology"/>
<gene>
    <name evidence="6" type="ORF">S03H2_04825</name>
</gene>
<dbReference type="PANTHER" id="PTHR42786:SF2">
    <property type="entry name" value="TRNA (CYTIDINE_URIDINE-2'-O-)-METHYLTRANSFERASE TRMJ"/>
    <property type="match status" value="1"/>
</dbReference>
<dbReference type="GO" id="GO:0005829">
    <property type="term" value="C:cytosol"/>
    <property type="evidence" value="ECO:0007669"/>
    <property type="project" value="TreeGrafter"/>
</dbReference>